<dbReference type="OrthoDB" id="3245961at2759"/>
<evidence type="ECO:0000313" key="1">
    <source>
        <dbReference type="EMBL" id="KLO04375.1"/>
    </source>
</evidence>
<proteinExistence type="predicted"/>
<feature type="non-terminal residue" evidence="1">
    <location>
        <position position="129"/>
    </location>
</feature>
<keyword evidence="2" id="KW-1185">Reference proteome</keyword>
<dbReference type="Proteomes" id="UP000053477">
    <property type="component" value="Unassembled WGS sequence"/>
</dbReference>
<dbReference type="InParanoid" id="A0A0H2QXN4"/>
<accession>A0A0H2QXN4</accession>
<gene>
    <name evidence="1" type="ORF">SCHPADRAFT_840688</name>
</gene>
<dbReference type="EMBL" id="KQ086570">
    <property type="protein sequence ID" value="KLO04375.1"/>
    <property type="molecule type" value="Genomic_DNA"/>
</dbReference>
<dbReference type="AlphaFoldDB" id="A0A0H2QXN4"/>
<organism evidence="1 2">
    <name type="scientific">Schizopora paradoxa</name>
    <dbReference type="NCBI Taxonomy" id="27342"/>
    <lineage>
        <taxon>Eukaryota</taxon>
        <taxon>Fungi</taxon>
        <taxon>Dikarya</taxon>
        <taxon>Basidiomycota</taxon>
        <taxon>Agaricomycotina</taxon>
        <taxon>Agaricomycetes</taxon>
        <taxon>Hymenochaetales</taxon>
        <taxon>Schizoporaceae</taxon>
        <taxon>Schizopora</taxon>
    </lineage>
</organism>
<evidence type="ECO:0000313" key="2">
    <source>
        <dbReference type="Proteomes" id="UP000053477"/>
    </source>
</evidence>
<name>A0A0H2QXN4_9AGAM</name>
<protein>
    <submittedName>
        <fullName evidence="1">Uncharacterized protein</fullName>
    </submittedName>
</protein>
<reference evidence="1 2" key="1">
    <citation type="submission" date="2015-04" db="EMBL/GenBank/DDBJ databases">
        <title>Complete genome sequence of Schizopora paradoxa KUC8140, a cosmopolitan wood degrader in East Asia.</title>
        <authorList>
            <consortium name="DOE Joint Genome Institute"/>
            <person name="Min B."/>
            <person name="Park H."/>
            <person name="Jang Y."/>
            <person name="Kim J.-J."/>
            <person name="Kim K.H."/>
            <person name="Pangilinan J."/>
            <person name="Lipzen A."/>
            <person name="Riley R."/>
            <person name="Grigoriev I.V."/>
            <person name="Spatafora J.W."/>
            <person name="Choi I.-G."/>
        </authorList>
    </citation>
    <scope>NUCLEOTIDE SEQUENCE [LARGE SCALE GENOMIC DNA]</scope>
    <source>
        <strain evidence="1 2">KUC8140</strain>
    </source>
</reference>
<sequence>MITRGTILQELNQLSPSKTFSVDIFNENHTQCVPYQAAVACNAISVIAADDLEDLRSKQEADEYFGKVLETFRSNDKACYIYPQYYIADNGLCYFEDSIGGTRICVPESNRIDLITEAHECITETGHAG</sequence>